<reference evidence="1" key="1">
    <citation type="submission" date="2023-11" db="EMBL/GenBank/DDBJ databases">
        <title>Genome assemblies of two species of porcelain crab, Petrolisthes cinctipes and Petrolisthes manimaculis (Anomura: Porcellanidae).</title>
        <authorList>
            <person name="Angst P."/>
        </authorList>
    </citation>
    <scope>NUCLEOTIDE SEQUENCE</scope>
    <source>
        <strain evidence="1">PB745_02</strain>
        <tissue evidence="1">Gill</tissue>
    </source>
</reference>
<accession>A0AAE1NMW4</accession>
<proteinExistence type="predicted"/>
<dbReference type="Pfam" id="PF03567">
    <property type="entry name" value="Sulfotransfer_2"/>
    <property type="match status" value="1"/>
</dbReference>
<evidence type="ECO:0000313" key="1">
    <source>
        <dbReference type="EMBL" id="KAK4292391.1"/>
    </source>
</evidence>
<dbReference type="GO" id="GO:0016020">
    <property type="term" value="C:membrane"/>
    <property type="evidence" value="ECO:0007669"/>
    <property type="project" value="InterPro"/>
</dbReference>
<protein>
    <submittedName>
        <fullName evidence="1">Uncharacterized protein</fullName>
    </submittedName>
</protein>
<name>A0AAE1NMW4_9EUCA</name>
<dbReference type="EMBL" id="JAWZYT010004845">
    <property type="protein sequence ID" value="KAK4292391.1"/>
    <property type="molecule type" value="Genomic_DNA"/>
</dbReference>
<evidence type="ECO:0000313" key="2">
    <source>
        <dbReference type="Proteomes" id="UP001292094"/>
    </source>
</evidence>
<keyword evidence="2" id="KW-1185">Reference proteome</keyword>
<sequence>MVRDSRFIITLSSLNELQKSTSEWRHLRNVSSTQAAPEYYSQLTAKQMLDLHRSYRDDFDLFGYDIDEYLPLAKDAG</sequence>
<gene>
    <name evidence="1" type="ORF">Pmani_034835</name>
</gene>
<organism evidence="1 2">
    <name type="scientific">Petrolisthes manimaculis</name>
    <dbReference type="NCBI Taxonomy" id="1843537"/>
    <lineage>
        <taxon>Eukaryota</taxon>
        <taxon>Metazoa</taxon>
        <taxon>Ecdysozoa</taxon>
        <taxon>Arthropoda</taxon>
        <taxon>Crustacea</taxon>
        <taxon>Multicrustacea</taxon>
        <taxon>Malacostraca</taxon>
        <taxon>Eumalacostraca</taxon>
        <taxon>Eucarida</taxon>
        <taxon>Decapoda</taxon>
        <taxon>Pleocyemata</taxon>
        <taxon>Anomura</taxon>
        <taxon>Galatheoidea</taxon>
        <taxon>Porcellanidae</taxon>
        <taxon>Petrolisthes</taxon>
    </lineage>
</organism>
<dbReference type="GO" id="GO:0008146">
    <property type="term" value="F:sulfotransferase activity"/>
    <property type="evidence" value="ECO:0007669"/>
    <property type="project" value="InterPro"/>
</dbReference>
<dbReference type="Proteomes" id="UP001292094">
    <property type="component" value="Unassembled WGS sequence"/>
</dbReference>
<comment type="caution">
    <text evidence="1">The sequence shown here is derived from an EMBL/GenBank/DDBJ whole genome shotgun (WGS) entry which is preliminary data.</text>
</comment>
<dbReference type="InterPro" id="IPR005331">
    <property type="entry name" value="Sulfotransferase"/>
</dbReference>
<dbReference type="AlphaFoldDB" id="A0AAE1NMW4"/>